<accession>A0ABR4AFH0</accession>
<name>A0ABR4AFH0_9LECA</name>
<dbReference type="PANTHER" id="PTHR11732">
    <property type="entry name" value="ALDO/KETO REDUCTASE"/>
    <property type="match status" value="1"/>
</dbReference>
<proteinExistence type="predicted"/>
<dbReference type="Pfam" id="PF00248">
    <property type="entry name" value="Aldo_ket_red"/>
    <property type="match status" value="1"/>
</dbReference>
<reference evidence="3 4" key="1">
    <citation type="submission" date="2024-09" db="EMBL/GenBank/DDBJ databases">
        <title>Rethinking Asexuality: The Enigmatic Case of Functional Sexual Genes in Lepraria (Stereocaulaceae).</title>
        <authorList>
            <person name="Doellman M."/>
            <person name="Sun Y."/>
            <person name="Barcenas-Pena A."/>
            <person name="Lumbsch H.T."/>
            <person name="Grewe F."/>
        </authorList>
    </citation>
    <scope>NUCLEOTIDE SEQUENCE [LARGE SCALE GENOMIC DNA]</scope>
    <source>
        <strain evidence="3 4">Mercado 3170</strain>
    </source>
</reference>
<dbReference type="InterPro" id="IPR023210">
    <property type="entry name" value="NADP_OxRdtase_dom"/>
</dbReference>
<evidence type="ECO:0000259" key="2">
    <source>
        <dbReference type="Pfam" id="PF00248"/>
    </source>
</evidence>
<organism evidence="3 4">
    <name type="scientific">Stereocaulon virgatum</name>
    <dbReference type="NCBI Taxonomy" id="373712"/>
    <lineage>
        <taxon>Eukaryota</taxon>
        <taxon>Fungi</taxon>
        <taxon>Dikarya</taxon>
        <taxon>Ascomycota</taxon>
        <taxon>Pezizomycotina</taxon>
        <taxon>Lecanoromycetes</taxon>
        <taxon>OSLEUM clade</taxon>
        <taxon>Lecanoromycetidae</taxon>
        <taxon>Lecanorales</taxon>
        <taxon>Lecanorineae</taxon>
        <taxon>Stereocaulaceae</taxon>
        <taxon>Stereocaulon</taxon>
    </lineage>
</organism>
<evidence type="ECO:0000313" key="3">
    <source>
        <dbReference type="EMBL" id="KAL2044229.1"/>
    </source>
</evidence>
<protein>
    <recommendedName>
        <fullName evidence="2">NADP-dependent oxidoreductase domain-containing protein</fullName>
    </recommendedName>
</protein>
<dbReference type="CDD" id="cd19071">
    <property type="entry name" value="AKR_AKR1-5-like"/>
    <property type="match status" value="1"/>
</dbReference>
<gene>
    <name evidence="3" type="ORF">N7G274_002934</name>
</gene>
<keyword evidence="1" id="KW-0560">Oxidoreductase</keyword>
<dbReference type="InterPro" id="IPR036812">
    <property type="entry name" value="NAD(P)_OxRdtase_dom_sf"/>
</dbReference>
<sequence length="331" mass="36700">MLPPESFPLHGSSICIPSRGLGTFQVDPNIYPEGSVKKSVLKALELGCRHIDAALGYGWGSVEQSIGQAIKESKVSRDELFIVTKLHNCFHKPGDVEVGMDMSLKNLGLDYVDLYLMHFPYAYATTDNYGTQRDQSGKPVIDIPMSKAYDVTWAAMEKLVDKGKTKMIGVSNFSSPKIKRLLSTARIHPVVNQVELNPYFPQKGLFDFCKANNVHVTAFGPLGCTPVPVLIGRRGPGPLEDSVIAELATKYSKTPAQVILCFMINRGASVIPKSNSLQRIGENFNCLFDLDPVDFTIIDNLMGEKGERGVRNLETRDYLGFDNFNEEYEEP</sequence>
<evidence type="ECO:0000313" key="4">
    <source>
        <dbReference type="Proteomes" id="UP001590950"/>
    </source>
</evidence>
<feature type="domain" description="NADP-dependent oxidoreductase" evidence="2">
    <location>
        <begin position="20"/>
        <end position="301"/>
    </location>
</feature>
<dbReference type="PROSITE" id="PS00062">
    <property type="entry name" value="ALDOKETO_REDUCTASE_2"/>
    <property type="match status" value="1"/>
</dbReference>
<dbReference type="SUPFAM" id="SSF51430">
    <property type="entry name" value="NAD(P)-linked oxidoreductase"/>
    <property type="match status" value="1"/>
</dbReference>
<keyword evidence="4" id="KW-1185">Reference proteome</keyword>
<evidence type="ECO:0000256" key="1">
    <source>
        <dbReference type="ARBA" id="ARBA00023002"/>
    </source>
</evidence>
<dbReference type="PRINTS" id="PR00069">
    <property type="entry name" value="ALDKETRDTASE"/>
</dbReference>
<dbReference type="PIRSF" id="PIRSF000097">
    <property type="entry name" value="AKR"/>
    <property type="match status" value="1"/>
</dbReference>
<comment type="caution">
    <text evidence="3">The sequence shown here is derived from an EMBL/GenBank/DDBJ whole genome shotgun (WGS) entry which is preliminary data.</text>
</comment>
<dbReference type="Proteomes" id="UP001590950">
    <property type="component" value="Unassembled WGS sequence"/>
</dbReference>
<dbReference type="InterPro" id="IPR018170">
    <property type="entry name" value="Aldo/ket_reductase_CS"/>
</dbReference>
<dbReference type="InterPro" id="IPR020471">
    <property type="entry name" value="AKR"/>
</dbReference>
<dbReference type="EMBL" id="JBEFKJ010000009">
    <property type="protein sequence ID" value="KAL2044229.1"/>
    <property type="molecule type" value="Genomic_DNA"/>
</dbReference>
<dbReference type="Gene3D" id="3.20.20.100">
    <property type="entry name" value="NADP-dependent oxidoreductase domain"/>
    <property type="match status" value="1"/>
</dbReference>